<evidence type="ECO:0000313" key="2">
    <source>
        <dbReference type="EMBL" id="OII74141.1"/>
    </source>
</evidence>
<feature type="transmembrane region" description="Helical" evidence="1">
    <location>
        <begin position="12"/>
        <end position="30"/>
    </location>
</feature>
<reference evidence="2 3" key="1">
    <citation type="submission" date="2016-10" db="EMBL/GenBank/DDBJ databases">
        <title>Reductive evolution of mitochondrial metabolism and differential evolution of invasion-related proteins in Cryptosporidium.</title>
        <authorList>
            <person name="Liu S."/>
            <person name="Roellig D.M."/>
            <person name="Guo Y."/>
            <person name="Li N."/>
            <person name="Frace M.A."/>
            <person name="Tang K."/>
            <person name="Zhang L."/>
            <person name="Feng Y."/>
            <person name="Xiao L."/>
        </authorList>
    </citation>
    <scope>NUCLEOTIDE SEQUENCE [LARGE SCALE GENOMIC DNA]</scope>
    <source>
        <strain evidence="2">39726</strain>
    </source>
</reference>
<dbReference type="VEuPathDB" id="CryptoDB:cubi_02943"/>
<comment type="caution">
    <text evidence="2">The sequence shown here is derived from an EMBL/GenBank/DDBJ whole genome shotgun (WGS) entry which is preliminary data.</text>
</comment>
<keyword evidence="1" id="KW-1133">Transmembrane helix</keyword>
<keyword evidence="1" id="KW-0472">Membrane</keyword>
<dbReference type="GeneID" id="39979733"/>
<evidence type="ECO:0000256" key="1">
    <source>
        <dbReference type="SAM" id="Phobius"/>
    </source>
</evidence>
<keyword evidence="3" id="KW-1185">Reference proteome</keyword>
<accession>A0A1J4MMP6</accession>
<gene>
    <name evidence="2" type="ORF">cubi_02943</name>
</gene>
<keyword evidence="1" id="KW-0812">Transmembrane</keyword>
<name>A0A1J4MMP6_9CRYT</name>
<organism evidence="2 3">
    <name type="scientific">Cryptosporidium ubiquitum</name>
    <dbReference type="NCBI Taxonomy" id="857276"/>
    <lineage>
        <taxon>Eukaryota</taxon>
        <taxon>Sar</taxon>
        <taxon>Alveolata</taxon>
        <taxon>Apicomplexa</taxon>
        <taxon>Conoidasida</taxon>
        <taxon>Coccidia</taxon>
        <taxon>Eucoccidiorida</taxon>
        <taxon>Eimeriorina</taxon>
        <taxon>Cryptosporidiidae</taxon>
        <taxon>Cryptosporidium</taxon>
    </lineage>
</organism>
<dbReference type="OrthoDB" id="443257at2759"/>
<evidence type="ECO:0000313" key="3">
    <source>
        <dbReference type="Proteomes" id="UP000186176"/>
    </source>
</evidence>
<dbReference type="EMBL" id="LRBP01000013">
    <property type="protein sequence ID" value="OII74141.1"/>
    <property type="molecule type" value="Genomic_DNA"/>
</dbReference>
<sequence length="278" mass="31868">MSSYLSGEKYEFLSTLGLIGVVIGGVWYMTKNNKKFLGRKLNNEEIKNVLVSVSNELHPTLMEFSHLVSSINNPTDSLSIEFLNYAETIFSKGGFKDKIVKAQKEILNTLAIDPENFENLLYSACKVDREILMLKLGIDKMYQDSLLGVYPLLPYLGSNENFSREYPKYTKDYILNGLRKLNNEKEKGFKTIIEEIGDISEHVTKHPISGITPSEELSRRLKEANRRSEDTIFGSVENKRLFSHAIALYSREVEFVKKKKKLEKEHSDNILNIIINCK</sequence>
<dbReference type="RefSeq" id="XP_028875361.1">
    <property type="nucleotide sequence ID" value="XM_029019954.1"/>
</dbReference>
<protein>
    <submittedName>
        <fullName evidence="2">Uncharacterized protein</fullName>
    </submittedName>
</protein>
<dbReference type="Proteomes" id="UP000186176">
    <property type="component" value="Unassembled WGS sequence"/>
</dbReference>
<proteinExistence type="predicted"/>
<dbReference type="AlphaFoldDB" id="A0A1J4MMP6"/>